<reference evidence="3" key="1">
    <citation type="journal article" date="2017" name="Proc. Natl. Acad. Sci. U.S.A.">
        <title>Simulation of Deepwater Horizon oil plume reveals substrate specialization within a complex community of hydrocarbon-degraders.</title>
        <authorList>
            <person name="Hu P."/>
            <person name="Dubinsky E.A."/>
            <person name="Probst A.J."/>
            <person name="Wang J."/>
            <person name="Sieber C.M.K."/>
            <person name="Tom L.M."/>
            <person name="Gardinali P."/>
            <person name="Banfield J.F."/>
            <person name="Atlas R.M."/>
            <person name="Andersen G.L."/>
        </authorList>
    </citation>
    <scope>NUCLEOTIDE SEQUENCE [LARGE SCALE GENOMIC DNA]</scope>
</reference>
<dbReference type="RefSeq" id="WP_303687880.1">
    <property type="nucleotide sequence ID" value="NZ_CAJXYO010000047.1"/>
</dbReference>
<sequence length="147" mass="16493">MENSDQQQHYQQQYQSYMPTDNIDTFATLHLVKGILTILLSLLFLLYIFLGSALMFAPMDHETDMPFNPGTFIVIIGGIGFIITIALGVLTILASKYLRERRNYNFVFTIAVINCITGVLGILLGIFTLLDLNKPHVKAQFDNSSST</sequence>
<evidence type="ECO:0000256" key="1">
    <source>
        <dbReference type="SAM" id="Phobius"/>
    </source>
</evidence>
<dbReference type="EMBL" id="MAAX01000197">
    <property type="protein sequence ID" value="OUS10248.1"/>
    <property type="molecule type" value="Genomic_DNA"/>
</dbReference>
<keyword evidence="1" id="KW-1133">Transmembrane helix</keyword>
<evidence type="ECO:0000313" key="3">
    <source>
        <dbReference type="Proteomes" id="UP000196102"/>
    </source>
</evidence>
<accession>A0A1Z8AJF7</accession>
<feature type="transmembrane region" description="Helical" evidence="1">
    <location>
        <begin position="71"/>
        <end position="94"/>
    </location>
</feature>
<keyword evidence="1" id="KW-0472">Membrane</keyword>
<feature type="transmembrane region" description="Helical" evidence="1">
    <location>
        <begin position="106"/>
        <end position="130"/>
    </location>
</feature>
<name>A0A1Z8AJF7_9FLAO</name>
<protein>
    <submittedName>
        <fullName evidence="2">Uncharacterized protein</fullName>
    </submittedName>
</protein>
<gene>
    <name evidence="2" type="ORF">A9Q93_12980</name>
</gene>
<dbReference type="AlphaFoldDB" id="A0A1Z8AJF7"/>
<feature type="transmembrane region" description="Helical" evidence="1">
    <location>
        <begin position="35"/>
        <end position="59"/>
    </location>
</feature>
<evidence type="ECO:0000313" key="2">
    <source>
        <dbReference type="EMBL" id="OUS10248.1"/>
    </source>
</evidence>
<keyword evidence="1" id="KW-0812">Transmembrane</keyword>
<proteinExistence type="predicted"/>
<dbReference type="Proteomes" id="UP000196102">
    <property type="component" value="Unassembled WGS sequence"/>
</dbReference>
<comment type="caution">
    <text evidence="2">The sequence shown here is derived from an EMBL/GenBank/DDBJ whole genome shotgun (WGS) entry which is preliminary data.</text>
</comment>
<organism evidence="2 3">
    <name type="scientific">Nonlabens dokdonensis</name>
    <dbReference type="NCBI Taxonomy" id="328515"/>
    <lineage>
        <taxon>Bacteria</taxon>
        <taxon>Pseudomonadati</taxon>
        <taxon>Bacteroidota</taxon>
        <taxon>Flavobacteriia</taxon>
        <taxon>Flavobacteriales</taxon>
        <taxon>Flavobacteriaceae</taxon>
        <taxon>Nonlabens</taxon>
    </lineage>
</organism>